<dbReference type="InterPro" id="IPR036046">
    <property type="entry name" value="Acylphosphatase-like_dom_sf"/>
</dbReference>
<dbReference type="InterPro" id="IPR017968">
    <property type="entry name" value="Acylphosphatase_CS"/>
</dbReference>
<evidence type="ECO:0000256" key="4">
    <source>
        <dbReference type="PROSITE-ProRule" id="PRU00520"/>
    </source>
</evidence>
<dbReference type="EMBL" id="FNHP01000002">
    <property type="protein sequence ID" value="SDM10847.1"/>
    <property type="molecule type" value="Genomic_DNA"/>
</dbReference>
<name>A0A1G9QK45_9BURK</name>
<dbReference type="Gene3D" id="3.30.70.100">
    <property type="match status" value="1"/>
</dbReference>
<sequence>MPNDAASFFAAPWIARRLHIHGTVQGVYFRQSTVEAARSLGLAGWVRNRRDGSVETLAVGTPEQVQALIDWAHQGPAAARVERVQVLEEALPEPLPGGFTQEATV</sequence>
<evidence type="ECO:0000313" key="9">
    <source>
        <dbReference type="Proteomes" id="UP000198552"/>
    </source>
</evidence>
<dbReference type="PANTHER" id="PTHR47268:SF4">
    <property type="entry name" value="ACYLPHOSPHATASE"/>
    <property type="match status" value="1"/>
</dbReference>
<evidence type="ECO:0000259" key="7">
    <source>
        <dbReference type="PROSITE" id="PS51160"/>
    </source>
</evidence>
<evidence type="ECO:0000256" key="5">
    <source>
        <dbReference type="RuleBase" id="RU000553"/>
    </source>
</evidence>
<dbReference type="PROSITE" id="PS51160">
    <property type="entry name" value="ACYLPHOSPHATASE_3"/>
    <property type="match status" value="1"/>
</dbReference>
<dbReference type="OrthoDB" id="5295388at2"/>
<dbReference type="GO" id="GO:0003998">
    <property type="term" value="F:acylphosphatase activity"/>
    <property type="evidence" value="ECO:0007669"/>
    <property type="project" value="UniProtKB-EC"/>
</dbReference>
<feature type="active site" evidence="4">
    <location>
        <position position="30"/>
    </location>
</feature>
<dbReference type="InterPro" id="IPR020456">
    <property type="entry name" value="Acylphosphatase"/>
</dbReference>
<reference evidence="9" key="1">
    <citation type="submission" date="2016-10" db="EMBL/GenBank/DDBJ databases">
        <authorList>
            <person name="Varghese N."/>
            <person name="Submissions S."/>
        </authorList>
    </citation>
    <scope>NUCLEOTIDE SEQUENCE [LARGE SCALE GENOMIC DNA]</scope>
    <source>
        <strain evidence="9">EPL6</strain>
    </source>
</reference>
<comment type="similarity">
    <text evidence="1 6">Belongs to the acylphosphatase family.</text>
</comment>
<feature type="domain" description="Acylphosphatase-like" evidence="7">
    <location>
        <begin position="15"/>
        <end position="103"/>
    </location>
</feature>
<accession>A0A1G9QK45</accession>
<proteinExistence type="inferred from homology"/>
<dbReference type="STRING" id="1527607.SAMN05428957_102348"/>
<feature type="active site" evidence="4">
    <location>
        <position position="48"/>
    </location>
</feature>
<dbReference type="PROSITE" id="PS00150">
    <property type="entry name" value="ACYLPHOSPHATASE_1"/>
    <property type="match status" value="1"/>
</dbReference>
<dbReference type="EC" id="3.6.1.7" evidence="2 4"/>
<dbReference type="RefSeq" id="WP_091567119.1">
    <property type="nucleotide sequence ID" value="NZ_FNHP01000002.1"/>
</dbReference>
<evidence type="ECO:0000256" key="2">
    <source>
        <dbReference type="ARBA" id="ARBA00012150"/>
    </source>
</evidence>
<evidence type="ECO:0000256" key="3">
    <source>
        <dbReference type="ARBA" id="ARBA00047645"/>
    </source>
</evidence>
<protein>
    <recommendedName>
        <fullName evidence="2 4">Acylphosphatase</fullName>
        <ecNumber evidence="2 4">3.6.1.7</ecNumber>
    </recommendedName>
</protein>
<dbReference type="PRINTS" id="PR00112">
    <property type="entry name" value="ACYLPHPHTASE"/>
</dbReference>
<dbReference type="PANTHER" id="PTHR47268">
    <property type="entry name" value="ACYLPHOSPHATASE"/>
    <property type="match status" value="1"/>
</dbReference>
<evidence type="ECO:0000313" key="8">
    <source>
        <dbReference type="EMBL" id="SDM10847.1"/>
    </source>
</evidence>
<dbReference type="InterPro" id="IPR001792">
    <property type="entry name" value="Acylphosphatase-like_dom"/>
</dbReference>
<keyword evidence="9" id="KW-1185">Reference proteome</keyword>
<dbReference type="PROSITE" id="PS00151">
    <property type="entry name" value="ACYLPHOSPHATASE_2"/>
    <property type="match status" value="1"/>
</dbReference>
<comment type="catalytic activity">
    <reaction evidence="3 4 5">
        <text>an acyl phosphate + H2O = a carboxylate + phosphate + H(+)</text>
        <dbReference type="Rhea" id="RHEA:14965"/>
        <dbReference type="ChEBI" id="CHEBI:15377"/>
        <dbReference type="ChEBI" id="CHEBI:15378"/>
        <dbReference type="ChEBI" id="CHEBI:29067"/>
        <dbReference type="ChEBI" id="CHEBI:43474"/>
        <dbReference type="ChEBI" id="CHEBI:59918"/>
        <dbReference type="EC" id="3.6.1.7"/>
    </reaction>
</comment>
<gene>
    <name evidence="8" type="ORF">SAMN05428957_102348</name>
</gene>
<dbReference type="Pfam" id="PF00708">
    <property type="entry name" value="Acylphosphatase"/>
    <property type="match status" value="1"/>
</dbReference>
<dbReference type="AlphaFoldDB" id="A0A1G9QK45"/>
<organism evidence="8 9">
    <name type="scientific">Oryzisolibacter propanilivorax</name>
    <dbReference type="NCBI Taxonomy" id="1527607"/>
    <lineage>
        <taxon>Bacteria</taxon>
        <taxon>Pseudomonadati</taxon>
        <taxon>Pseudomonadota</taxon>
        <taxon>Betaproteobacteria</taxon>
        <taxon>Burkholderiales</taxon>
        <taxon>Comamonadaceae</taxon>
        <taxon>Oryzisolibacter</taxon>
    </lineage>
</organism>
<dbReference type="Proteomes" id="UP000198552">
    <property type="component" value="Unassembled WGS sequence"/>
</dbReference>
<dbReference type="SUPFAM" id="SSF54975">
    <property type="entry name" value="Acylphosphatase/BLUF domain-like"/>
    <property type="match status" value="1"/>
</dbReference>
<evidence type="ECO:0000256" key="1">
    <source>
        <dbReference type="ARBA" id="ARBA00005614"/>
    </source>
</evidence>
<keyword evidence="4 5" id="KW-0378">Hydrolase</keyword>
<evidence type="ECO:0000256" key="6">
    <source>
        <dbReference type="RuleBase" id="RU004168"/>
    </source>
</evidence>